<proteinExistence type="predicted"/>
<dbReference type="PANTHER" id="PTHR42776:SF27">
    <property type="entry name" value="DIPEPTIDYL PEPTIDASE FAMILY MEMBER 6"/>
    <property type="match status" value="1"/>
</dbReference>
<accession>A0A0F8WFI3</accession>
<dbReference type="Pfam" id="PF00326">
    <property type="entry name" value="Peptidase_S9"/>
    <property type="match status" value="1"/>
</dbReference>
<dbReference type="EMBL" id="LAZR01065412">
    <property type="protein sequence ID" value="KKK55597.1"/>
    <property type="molecule type" value="Genomic_DNA"/>
</dbReference>
<dbReference type="GO" id="GO:0004252">
    <property type="term" value="F:serine-type endopeptidase activity"/>
    <property type="evidence" value="ECO:0007669"/>
    <property type="project" value="TreeGrafter"/>
</dbReference>
<dbReference type="AlphaFoldDB" id="A0A0F8WFI3"/>
<keyword evidence="1" id="KW-0378">Hydrolase</keyword>
<protein>
    <recommendedName>
        <fullName evidence="2">Peptidase S9 prolyl oligopeptidase catalytic domain-containing protein</fullName>
    </recommendedName>
</protein>
<evidence type="ECO:0000259" key="2">
    <source>
        <dbReference type="Pfam" id="PF00326"/>
    </source>
</evidence>
<evidence type="ECO:0000256" key="1">
    <source>
        <dbReference type="ARBA" id="ARBA00022801"/>
    </source>
</evidence>
<comment type="caution">
    <text evidence="3">The sequence shown here is derived from an EMBL/GenBank/DDBJ whole genome shotgun (WGS) entry which is preliminary data.</text>
</comment>
<evidence type="ECO:0000313" key="3">
    <source>
        <dbReference type="EMBL" id="KKK55597.1"/>
    </source>
</evidence>
<feature type="non-terminal residue" evidence="3">
    <location>
        <position position="1"/>
    </location>
</feature>
<feature type="domain" description="Peptidase S9 prolyl oligopeptidase catalytic" evidence="2">
    <location>
        <begin position="68"/>
        <end position="271"/>
    </location>
</feature>
<name>A0A0F8WFI3_9ZZZZ</name>
<gene>
    <name evidence="3" type="ORF">LCGC14_3072950</name>
</gene>
<dbReference type="PANTHER" id="PTHR42776">
    <property type="entry name" value="SERINE PEPTIDASE S9 FAMILY MEMBER"/>
    <property type="match status" value="1"/>
</dbReference>
<sequence length="294" mass="33352">NPWLEQVKLAPQEIVTYQARDGQKIEGLLIRPLGEEKGKRYPLVLIVHGGPEAHFQNGWITRYAEPGQMLAANGFAVFYPNYRGSTGRGVEFSMRGQSDYGGKEFDDLIDAVDHLVEIGLVDKDKVGVTGGSYGGFASAWCATRHSERFAASVMFVGISDNVSKVGTTDIPEEMYLVHHRKRLWEDWDYFIERSPIRHVEKNRTATLILHGEDDPRVHPSQSLELYRHLKTLGQAPVRLVWYPGEGHGNRRAASRLDYNLRMLRWMQHYLQGPGGKSPDFTLDYTAELKEEAPK</sequence>
<reference evidence="3" key="1">
    <citation type="journal article" date="2015" name="Nature">
        <title>Complex archaea that bridge the gap between prokaryotes and eukaryotes.</title>
        <authorList>
            <person name="Spang A."/>
            <person name="Saw J.H."/>
            <person name="Jorgensen S.L."/>
            <person name="Zaremba-Niedzwiedzka K."/>
            <person name="Martijn J."/>
            <person name="Lind A.E."/>
            <person name="van Eijk R."/>
            <person name="Schleper C."/>
            <person name="Guy L."/>
            <person name="Ettema T.J."/>
        </authorList>
    </citation>
    <scope>NUCLEOTIDE SEQUENCE</scope>
</reference>
<organism evidence="3">
    <name type="scientific">marine sediment metagenome</name>
    <dbReference type="NCBI Taxonomy" id="412755"/>
    <lineage>
        <taxon>unclassified sequences</taxon>
        <taxon>metagenomes</taxon>
        <taxon>ecological metagenomes</taxon>
    </lineage>
</organism>
<dbReference type="SUPFAM" id="SSF53474">
    <property type="entry name" value="alpha/beta-Hydrolases"/>
    <property type="match status" value="1"/>
</dbReference>
<dbReference type="InterPro" id="IPR029058">
    <property type="entry name" value="AB_hydrolase_fold"/>
</dbReference>
<dbReference type="InterPro" id="IPR001375">
    <property type="entry name" value="Peptidase_S9_cat"/>
</dbReference>
<dbReference type="Gene3D" id="3.40.50.1820">
    <property type="entry name" value="alpha/beta hydrolase"/>
    <property type="match status" value="1"/>
</dbReference>
<dbReference type="GO" id="GO:0006508">
    <property type="term" value="P:proteolysis"/>
    <property type="evidence" value="ECO:0007669"/>
    <property type="project" value="InterPro"/>
</dbReference>